<gene>
    <name evidence="2" type="ORF">SSP531S_02340</name>
</gene>
<evidence type="ECO:0000313" key="2">
    <source>
        <dbReference type="EMBL" id="GBP98841.1"/>
    </source>
</evidence>
<dbReference type="EMBL" id="BGZL01000001">
    <property type="protein sequence ID" value="GBP98841.1"/>
    <property type="molecule type" value="Genomic_DNA"/>
</dbReference>
<feature type="compositionally biased region" description="Basic and acidic residues" evidence="1">
    <location>
        <begin position="37"/>
        <end position="64"/>
    </location>
</feature>
<name>A0A388SSN3_9ACTN</name>
<accession>A0A388SSN3</accession>
<organism evidence="2 3">
    <name type="scientific">Streptomyces spongiicola</name>
    <dbReference type="NCBI Taxonomy" id="1690221"/>
    <lineage>
        <taxon>Bacteria</taxon>
        <taxon>Bacillati</taxon>
        <taxon>Actinomycetota</taxon>
        <taxon>Actinomycetes</taxon>
        <taxon>Kitasatosporales</taxon>
        <taxon>Streptomycetaceae</taxon>
        <taxon>Streptomyces</taxon>
    </lineage>
</organism>
<proteinExistence type="predicted"/>
<dbReference type="Proteomes" id="UP000265354">
    <property type="component" value="Unassembled WGS sequence"/>
</dbReference>
<comment type="caution">
    <text evidence="2">The sequence shown here is derived from an EMBL/GenBank/DDBJ whole genome shotgun (WGS) entry which is preliminary data.</text>
</comment>
<sequence length="64" mass="6887">MPGAGTGAGHRRVSPPEGRAAVRKGPVSSDGVTRNAPPDDSRRERNIRLGEIGKLDQLERKEAR</sequence>
<feature type="region of interest" description="Disordered" evidence="1">
    <location>
        <begin position="1"/>
        <end position="64"/>
    </location>
</feature>
<evidence type="ECO:0000256" key="1">
    <source>
        <dbReference type="SAM" id="MobiDB-lite"/>
    </source>
</evidence>
<reference evidence="2 3" key="1">
    <citation type="submission" date="2018-07" db="EMBL/GenBank/DDBJ databases">
        <title>Whole Genome Shotgun Sequence of Streptomyces spongiicola strain 531S.</title>
        <authorList>
            <person name="Dohra H."/>
            <person name="Kodani S."/>
        </authorList>
    </citation>
    <scope>NUCLEOTIDE SEQUENCE [LARGE SCALE GENOMIC DNA]</scope>
    <source>
        <strain evidence="2 3">531S</strain>
    </source>
</reference>
<evidence type="ECO:0000313" key="3">
    <source>
        <dbReference type="Proteomes" id="UP000265354"/>
    </source>
</evidence>
<dbReference type="AlphaFoldDB" id="A0A388SSN3"/>
<protein>
    <submittedName>
        <fullName evidence="2">Uncharacterized protein</fullName>
    </submittedName>
</protein>